<dbReference type="AlphaFoldDB" id="A0A418ZZ65"/>
<name>A0A418ZZ65_9RHOB</name>
<feature type="binding site" evidence="2">
    <location>
        <begin position="14"/>
        <end position="21"/>
    </location>
    <ligand>
        <name>substrate</name>
    </ligand>
</feature>
<dbReference type="PANTHER" id="PTHR48100">
    <property type="entry name" value="BROAD-SPECIFICITY PHOSPHATASE YOR283W-RELATED"/>
    <property type="match status" value="1"/>
</dbReference>
<dbReference type="Proteomes" id="UP000285530">
    <property type="component" value="Unassembled WGS sequence"/>
</dbReference>
<dbReference type="SMART" id="SM00855">
    <property type="entry name" value="PGAM"/>
    <property type="match status" value="1"/>
</dbReference>
<dbReference type="PIRSF" id="PIRSF000709">
    <property type="entry name" value="6PFK_2-Ptase"/>
    <property type="match status" value="1"/>
</dbReference>
<evidence type="ECO:0000313" key="3">
    <source>
        <dbReference type="EMBL" id="RJL05856.1"/>
    </source>
</evidence>
<dbReference type="InterPro" id="IPR050275">
    <property type="entry name" value="PGM_Phosphatase"/>
</dbReference>
<reference evidence="3 4" key="1">
    <citation type="submission" date="2018-09" db="EMBL/GenBank/DDBJ databases">
        <title>Paracoccus onubensis nov. sp. a moderate halophilic bacterium isolated from Gruta de las Maravillas (Aracena, Spain).</title>
        <authorList>
            <person name="Jurado V."/>
            <person name="Gutierrez-Patricio S."/>
            <person name="Gonzalez-Pimentel J.L."/>
            <person name="Laiz L."/>
            <person name="Saiz-Jimenez C."/>
        </authorList>
    </citation>
    <scope>NUCLEOTIDE SEQUENCE [LARGE SCALE GENOMIC DNA]</scope>
    <source>
        <strain evidence="3 4">DSM 19484</strain>
    </source>
</reference>
<sequence length="190" mass="20920">MVMEQSFPNSYILRHGETTWNKMGLYQGRKDAPLTQRGVCQAVRQGHILKSLEDRPGVVFSSPQGRALRTAQLALGDSADIRQDERLCEIDFGAWEGVSKNEVKQQVGDAFATGEWNFESPGGESFAAIIGRVSSFLADLEEPAVIFTHGTTSAVMRGLCMGLDKAGMLQLEKEQGVVYRMAHGKETILR</sequence>
<dbReference type="Pfam" id="PF00300">
    <property type="entry name" value="His_Phos_1"/>
    <property type="match status" value="1"/>
</dbReference>
<dbReference type="SUPFAM" id="SSF53254">
    <property type="entry name" value="Phosphoglycerate mutase-like"/>
    <property type="match status" value="1"/>
</dbReference>
<protein>
    <submittedName>
        <fullName evidence="3">Histidine phosphatase family protein</fullName>
    </submittedName>
</protein>
<proteinExistence type="predicted"/>
<keyword evidence="4" id="KW-1185">Reference proteome</keyword>
<evidence type="ECO:0000313" key="4">
    <source>
        <dbReference type="Proteomes" id="UP000285530"/>
    </source>
</evidence>
<comment type="caution">
    <text evidence="3">The sequence shown here is derived from an EMBL/GenBank/DDBJ whole genome shotgun (WGS) entry which is preliminary data.</text>
</comment>
<dbReference type="GO" id="GO:0016791">
    <property type="term" value="F:phosphatase activity"/>
    <property type="evidence" value="ECO:0007669"/>
    <property type="project" value="TreeGrafter"/>
</dbReference>
<dbReference type="Gene3D" id="3.40.50.1240">
    <property type="entry name" value="Phosphoglycerate mutase-like"/>
    <property type="match status" value="1"/>
</dbReference>
<gene>
    <name evidence="3" type="ORF">D3P06_05355</name>
</gene>
<dbReference type="GO" id="GO:0005737">
    <property type="term" value="C:cytoplasm"/>
    <property type="evidence" value="ECO:0007669"/>
    <property type="project" value="TreeGrafter"/>
</dbReference>
<accession>A0A418ZZ65</accession>
<evidence type="ECO:0000256" key="1">
    <source>
        <dbReference type="PIRSR" id="PIRSR613078-1"/>
    </source>
</evidence>
<feature type="active site" description="Tele-phosphohistidine intermediate" evidence="1">
    <location>
        <position position="15"/>
    </location>
</feature>
<evidence type="ECO:0000256" key="2">
    <source>
        <dbReference type="PIRSR" id="PIRSR613078-2"/>
    </source>
</evidence>
<dbReference type="CDD" id="cd07067">
    <property type="entry name" value="HP_PGM_like"/>
    <property type="match status" value="1"/>
</dbReference>
<dbReference type="RefSeq" id="WP_119885577.1">
    <property type="nucleotide sequence ID" value="NZ_CP067169.1"/>
</dbReference>
<feature type="active site" description="Proton donor/acceptor" evidence="1">
    <location>
        <position position="89"/>
    </location>
</feature>
<dbReference type="PANTHER" id="PTHR48100:SF59">
    <property type="entry name" value="ADENOSYLCOBALAMIN_ALPHA-RIBAZOLE PHOSPHATASE"/>
    <property type="match status" value="1"/>
</dbReference>
<feature type="binding site" evidence="2">
    <location>
        <position position="100"/>
    </location>
    <ligand>
        <name>substrate</name>
    </ligand>
</feature>
<dbReference type="InterPro" id="IPR013078">
    <property type="entry name" value="His_Pase_superF_clade-1"/>
</dbReference>
<organism evidence="3 4">
    <name type="scientific">Paracoccus aestuarii</name>
    <dbReference type="NCBI Taxonomy" id="453842"/>
    <lineage>
        <taxon>Bacteria</taxon>
        <taxon>Pseudomonadati</taxon>
        <taxon>Pseudomonadota</taxon>
        <taxon>Alphaproteobacteria</taxon>
        <taxon>Rhodobacterales</taxon>
        <taxon>Paracoccaceae</taxon>
        <taxon>Paracoccus</taxon>
    </lineage>
</organism>
<dbReference type="PROSITE" id="PS00175">
    <property type="entry name" value="PG_MUTASE"/>
    <property type="match status" value="1"/>
</dbReference>
<dbReference type="InterPro" id="IPR001345">
    <property type="entry name" value="PG/BPGM_mutase_AS"/>
</dbReference>
<feature type="binding site" evidence="2">
    <location>
        <position position="66"/>
    </location>
    <ligand>
        <name>substrate</name>
    </ligand>
</feature>
<dbReference type="OrthoDB" id="9781415at2"/>
<dbReference type="InterPro" id="IPR029033">
    <property type="entry name" value="His_PPase_superfam"/>
</dbReference>
<dbReference type="EMBL" id="QZEV01000016">
    <property type="protein sequence ID" value="RJL05856.1"/>
    <property type="molecule type" value="Genomic_DNA"/>
</dbReference>